<keyword evidence="3" id="KW-1185">Reference proteome</keyword>
<proteinExistence type="predicted"/>
<dbReference type="PROSITE" id="PS51257">
    <property type="entry name" value="PROKAR_LIPOPROTEIN"/>
    <property type="match status" value="1"/>
</dbReference>
<dbReference type="RefSeq" id="WP_251966438.1">
    <property type="nucleotide sequence ID" value="NZ_CP146284.1"/>
</dbReference>
<protein>
    <submittedName>
        <fullName evidence="2">DUF4925 domain-containing protein</fullName>
    </submittedName>
</protein>
<sequence length="334" mass="35593">MKKNLVYLCALLCVLTWFTSCSDEKKSGADNAWKEISKDYNASNLSLGLVSTSGSVTVNALSADKATLVLNNVVAGESSVSVDAALTKTDRGYAFEGESAGTTCKVKVSGSIEDGKLTMAMNRTLTSALAGTLNLNYLPAMGGSQMAQVYAYFNTGNEQMDAMLNGMAAPQLGSMIAGKVESVMVNLGEDGSFSFSFKKVGSSEATVMPPAKLAEMIKSYLTWFEKDDVLYLAVHKDALTILGGLNILPEGFELSSIVNILSLEGDYYTVPINAQKDGEAITLFLGKTMITKVWTLLQPLLSNISDETIQSIVNVVGGVMNTAQDIKVGLVFKK</sequence>
<dbReference type="EMBL" id="CP146284">
    <property type="protein sequence ID" value="WWV67051.1"/>
    <property type="molecule type" value="Genomic_DNA"/>
</dbReference>
<reference evidence="2 3" key="1">
    <citation type="submission" date="2024-02" db="EMBL/GenBank/DDBJ databases">
        <title>Whole genome sequencing of Parabacteroides sp. AD58.</title>
        <authorList>
            <person name="Chaplin A.V."/>
            <person name="Pikina A.P."/>
            <person name="Sokolova S.R."/>
            <person name="Korostin D.O."/>
            <person name="Efimov B.A."/>
        </authorList>
    </citation>
    <scope>NUCLEOTIDE SEQUENCE [LARGE SCALE GENOMIC DNA]</scope>
    <source>
        <strain evidence="2 3">AD58</strain>
    </source>
</reference>
<feature type="signal peptide" evidence="1">
    <location>
        <begin position="1"/>
        <end position="22"/>
    </location>
</feature>
<evidence type="ECO:0000313" key="2">
    <source>
        <dbReference type="EMBL" id="WWV67051.1"/>
    </source>
</evidence>
<evidence type="ECO:0000313" key="3">
    <source>
        <dbReference type="Proteomes" id="UP001320603"/>
    </source>
</evidence>
<dbReference type="Proteomes" id="UP001320603">
    <property type="component" value="Chromosome"/>
</dbReference>
<accession>A0ABZ2IN48</accession>
<evidence type="ECO:0000256" key="1">
    <source>
        <dbReference type="SAM" id="SignalP"/>
    </source>
</evidence>
<gene>
    <name evidence="2" type="ORF">NEE14_003405</name>
</gene>
<keyword evidence="1" id="KW-0732">Signal</keyword>
<feature type="chain" id="PRO_5046488921" evidence="1">
    <location>
        <begin position="23"/>
        <end position="334"/>
    </location>
</feature>
<organism evidence="2 3">
    <name type="scientific">Parabacteroides absconsus</name>
    <dbReference type="NCBI Taxonomy" id="2951805"/>
    <lineage>
        <taxon>Bacteria</taxon>
        <taxon>Pseudomonadati</taxon>
        <taxon>Bacteroidota</taxon>
        <taxon>Bacteroidia</taxon>
        <taxon>Bacteroidales</taxon>
        <taxon>Tannerellaceae</taxon>
        <taxon>Parabacteroides</taxon>
    </lineage>
</organism>
<name>A0ABZ2IN48_9BACT</name>